<proteinExistence type="predicted"/>
<protein>
    <submittedName>
        <fullName evidence="1">Uncharacterized protein</fullName>
    </submittedName>
</protein>
<gene>
    <name evidence="1" type="ORF">DPMN_068270</name>
</gene>
<accession>A0A9D4BM23</accession>
<evidence type="ECO:0000313" key="2">
    <source>
        <dbReference type="Proteomes" id="UP000828390"/>
    </source>
</evidence>
<dbReference type="EMBL" id="JAIWYP010000014">
    <property type="protein sequence ID" value="KAH3708811.1"/>
    <property type="molecule type" value="Genomic_DNA"/>
</dbReference>
<sequence length="57" mass="6557">MWAVDRKYTILLSFHEVATKLPHCIQSKWPVVAVVPRLLSSPVPVDNRAYWLTVPQV</sequence>
<reference evidence="1" key="1">
    <citation type="journal article" date="2019" name="bioRxiv">
        <title>The Genome of the Zebra Mussel, Dreissena polymorpha: A Resource for Invasive Species Research.</title>
        <authorList>
            <person name="McCartney M.A."/>
            <person name="Auch B."/>
            <person name="Kono T."/>
            <person name="Mallez S."/>
            <person name="Zhang Y."/>
            <person name="Obille A."/>
            <person name="Becker A."/>
            <person name="Abrahante J.E."/>
            <person name="Garbe J."/>
            <person name="Badalamenti J.P."/>
            <person name="Herman A."/>
            <person name="Mangelson H."/>
            <person name="Liachko I."/>
            <person name="Sullivan S."/>
            <person name="Sone E.D."/>
            <person name="Koren S."/>
            <person name="Silverstein K.A.T."/>
            <person name="Beckman K.B."/>
            <person name="Gohl D.M."/>
        </authorList>
    </citation>
    <scope>NUCLEOTIDE SEQUENCE</scope>
    <source>
        <strain evidence="1">Duluth1</strain>
        <tissue evidence="1">Whole animal</tissue>
    </source>
</reference>
<dbReference type="Proteomes" id="UP000828390">
    <property type="component" value="Unassembled WGS sequence"/>
</dbReference>
<evidence type="ECO:0000313" key="1">
    <source>
        <dbReference type="EMBL" id="KAH3708811.1"/>
    </source>
</evidence>
<dbReference type="AlphaFoldDB" id="A0A9D4BM23"/>
<reference evidence="1" key="2">
    <citation type="submission" date="2020-11" db="EMBL/GenBank/DDBJ databases">
        <authorList>
            <person name="McCartney M.A."/>
            <person name="Auch B."/>
            <person name="Kono T."/>
            <person name="Mallez S."/>
            <person name="Becker A."/>
            <person name="Gohl D.M."/>
            <person name="Silverstein K.A.T."/>
            <person name="Koren S."/>
            <person name="Bechman K.B."/>
            <person name="Herman A."/>
            <person name="Abrahante J.E."/>
            <person name="Garbe J."/>
        </authorList>
    </citation>
    <scope>NUCLEOTIDE SEQUENCE</scope>
    <source>
        <strain evidence="1">Duluth1</strain>
        <tissue evidence="1">Whole animal</tissue>
    </source>
</reference>
<keyword evidence="2" id="KW-1185">Reference proteome</keyword>
<comment type="caution">
    <text evidence="1">The sequence shown here is derived from an EMBL/GenBank/DDBJ whole genome shotgun (WGS) entry which is preliminary data.</text>
</comment>
<organism evidence="1 2">
    <name type="scientific">Dreissena polymorpha</name>
    <name type="common">Zebra mussel</name>
    <name type="synonym">Mytilus polymorpha</name>
    <dbReference type="NCBI Taxonomy" id="45954"/>
    <lineage>
        <taxon>Eukaryota</taxon>
        <taxon>Metazoa</taxon>
        <taxon>Spiralia</taxon>
        <taxon>Lophotrochozoa</taxon>
        <taxon>Mollusca</taxon>
        <taxon>Bivalvia</taxon>
        <taxon>Autobranchia</taxon>
        <taxon>Heteroconchia</taxon>
        <taxon>Euheterodonta</taxon>
        <taxon>Imparidentia</taxon>
        <taxon>Neoheterodontei</taxon>
        <taxon>Myida</taxon>
        <taxon>Dreissenoidea</taxon>
        <taxon>Dreissenidae</taxon>
        <taxon>Dreissena</taxon>
    </lineage>
</organism>
<name>A0A9D4BM23_DREPO</name>